<name>C1DT10_SULAA</name>
<dbReference type="NCBIfam" id="NF004592">
    <property type="entry name" value="PRK05928.4-1"/>
    <property type="match status" value="1"/>
</dbReference>
<dbReference type="InterPro" id="IPR039793">
    <property type="entry name" value="UROS/Hem4"/>
</dbReference>
<dbReference type="CDD" id="cd06578">
    <property type="entry name" value="HemD"/>
    <property type="match status" value="1"/>
</dbReference>
<comment type="pathway">
    <text evidence="1 9">Porphyrin-containing compound metabolism; protoporphyrin-IX biosynthesis; coproporphyrinogen-III from 5-aminolevulinate: step 3/4.</text>
</comment>
<dbReference type="EMBL" id="CP001229">
    <property type="protein sequence ID" value="ACN99777.1"/>
    <property type="molecule type" value="Genomic_DNA"/>
</dbReference>
<keyword evidence="5 9" id="KW-0627">Porphyrin biosynthesis</keyword>
<dbReference type="RefSeq" id="WP_012675085.1">
    <property type="nucleotide sequence ID" value="NC_012438.1"/>
</dbReference>
<evidence type="ECO:0000256" key="6">
    <source>
        <dbReference type="ARBA" id="ARBA00037589"/>
    </source>
</evidence>
<dbReference type="Pfam" id="PF02602">
    <property type="entry name" value="HEM4"/>
    <property type="match status" value="1"/>
</dbReference>
<dbReference type="SUPFAM" id="SSF69618">
    <property type="entry name" value="HemD-like"/>
    <property type="match status" value="1"/>
</dbReference>
<evidence type="ECO:0000313" key="12">
    <source>
        <dbReference type="Proteomes" id="UP000001369"/>
    </source>
</evidence>
<evidence type="ECO:0000256" key="8">
    <source>
        <dbReference type="ARBA" id="ARBA00048617"/>
    </source>
</evidence>
<dbReference type="PANTHER" id="PTHR38042">
    <property type="entry name" value="UROPORPHYRINOGEN-III SYNTHASE, CHLOROPLASTIC"/>
    <property type="match status" value="1"/>
</dbReference>
<comment type="similarity">
    <text evidence="2 9">Belongs to the uroporphyrinogen-III synthase family.</text>
</comment>
<dbReference type="Proteomes" id="UP000001369">
    <property type="component" value="Chromosome"/>
</dbReference>
<organism evidence="11 12">
    <name type="scientific">Sulfurihydrogenibium azorense (strain DSM 15241 / OCM 825 / Az-Fu1)</name>
    <dbReference type="NCBI Taxonomy" id="204536"/>
    <lineage>
        <taxon>Bacteria</taxon>
        <taxon>Pseudomonadati</taxon>
        <taxon>Aquificota</taxon>
        <taxon>Aquificia</taxon>
        <taxon>Aquificales</taxon>
        <taxon>Hydrogenothermaceae</taxon>
        <taxon>Sulfurihydrogenibium</taxon>
    </lineage>
</organism>
<dbReference type="OrthoDB" id="9815856at2"/>
<sequence>MKNVLITREKGQFEEVKSIFEKEGFNPIPFPTIKFEKLPLDNFDEKNYDYLIFTSKNAVKFFLEDIEVDKSKPVIAVGSKTANYLKKEGFKNIEIPDAFSGEGLKDYIDKNLDRFKGKKFGLIRALEGSQVLLNQSGKDYFVQLLPIYKTTYNIPDNTEEIEKLFLKKEIYAVVFSSPSTFYGFLNVFGVEKSKKFLEDVLVCTIGTTTSKALEDKGFKVNIVPQIFTFEEIVKLLKEKQP</sequence>
<dbReference type="AlphaFoldDB" id="C1DT10"/>
<proteinExistence type="inferred from homology"/>
<dbReference type="Gene3D" id="3.40.50.10090">
    <property type="match status" value="2"/>
</dbReference>
<evidence type="ECO:0000256" key="4">
    <source>
        <dbReference type="ARBA" id="ARBA00023239"/>
    </source>
</evidence>
<dbReference type="HOGENOM" id="CLU_011276_9_5_0"/>
<keyword evidence="12" id="KW-1185">Reference proteome</keyword>
<evidence type="ECO:0000259" key="10">
    <source>
        <dbReference type="Pfam" id="PF02602"/>
    </source>
</evidence>
<dbReference type="GO" id="GO:0006780">
    <property type="term" value="P:uroporphyrinogen III biosynthetic process"/>
    <property type="evidence" value="ECO:0007669"/>
    <property type="project" value="UniProtKB-UniRule"/>
</dbReference>
<evidence type="ECO:0000256" key="1">
    <source>
        <dbReference type="ARBA" id="ARBA00004772"/>
    </source>
</evidence>
<gene>
    <name evidence="11" type="primary">hemD</name>
    <name evidence="11" type="ordered locus">SULAZ_0252</name>
</gene>
<dbReference type="PANTHER" id="PTHR38042:SF1">
    <property type="entry name" value="UROPORPHYRINOGEN-III SYNTHASE, CHLOROPLASTIC"/>
    <property type="match status" value="1"/>
</dbReference>
<dbReference type="InterPro" id="IPR003754">
    <property type="entry name" value="4pyrrol_synth_uPrphyn_synth"/>
</dbReference>
<protein>
    <recommendedName>
        <fullName evidence="7 9">Uroporphyrinogen-III synthase</fullName>
        <ecNumber evidence="3 9">4.2.1.75</ecNumber>
    </recommendedName>
</protein>
<keyword evidence="4 9" id="KW-0456">Lyase</keyword>
<dbReference type="GO" id="GO:0006782">
    <property type="term" value="P:protoporphyrinogen IX biosynthetic process"/>
    <property type="evidence" value="ECO:0007669"/>
    <property type="project" value="UniProtKB-UniRule"/>
</dbReference>
<comment type="catalytic activity">
    <reaction evidence="8 9">
        <text>hydroxymethylbilane = uroporphyrinogen III + H2O</text>
        <dbReference type="Rhea" id="RHEA:18965"/>
        <dbReference type="ChEBI" id="CHEBI:15377"/>
        <dbReference type="ChEBI" id="CHEBI:57308"/>
        <dbReference type="ChEBI" id="CHEBI:57845"/>
        <dbReference type="EC" id="4.2.1.75"/>
    </reaction>
</comment>
<evidence type="ECO:0000256" key="3">
    <source>
        <dbReference type="ARBA" id="ARBA00013109"/>
    </source>
</evidence>
<dbReference type="eggNOG" id="COG1587">
    <property type="taxonomic scope" value="Bacteria"/>
</dbReference>
<comment type="function">
    <text evidence="6 9">Catalyzes cyclization of the linear tetrapyrrole, hydroxymethylbilane, to the macrocyclic uroporphyrinogen III.</text>
</comment>
<evidence type="ECO:0000256" key="2">
    <source>
        <dbReference type="ARBA" id="ARBA00008133"/>
    </source>
</evidence>
<dbReference type="InterPro" id="IPR036108">
    <property type="entry name" value="4pyrrol_syn_uPrphyn_synt_sf"/>
</dbReference>
<evidence type="ECO:0000256" key="7">
    <source>
        <dbReference type="ARBA" id="ARBA00040167"/>
    </source>
</evidence>
<evidence type="ECO:0000256" key="9">
    <source>
        <dbReference type="RuleBase" id="RU366031"/>
    </source>
</evidence>
<dbReference type="STRING" id="204536.SULAZ_0252"/>
<dbReference type="EC" id="4.2.1.75" evidence="3 9"/>
<dbReference type="GO" id="GO:0004852">
    <property type="term" value="F:uroporphyrinogen-III synthase activity"/>
    <property type="evidence" value="ECO:0007669"/>
    <property type="project" value="UniProtKB-UniRule"/>
</dbReference>
<feature type="domain" description="Tetrapyrrole biosynthesis uroporphyrinogen III synthase" evidence="10">
    <location>
        <begin position="16"/>
        <end position="233"/>
    </location>
</feature>
<dbReference type="UniPathway" id="UPA00251">
    <property type="reaction ID" value="UER00320"/>
</dbReference>
<accession>C1DT10</accession>
<evidence type="ECO:0000256" key="5">
    <source>
        <dbReference type="ARBA" id="ARBA00023244"/>
    </source>
</evidence>
<evidence type="ECO:0000313" key="11">
    <source>
        <dbReference type="EMBL" id="ACN99777.1"/>
    </source>
</evidence>
<dbReference type="KEGG" id="saf:SULAZ_0252"/>
<reference evidence="11 12" key="1">
    <citation type="journal article" date="2009" name="J. Bacteriol.">
        <title>Complete and draft genome sequences of six members of the Aquificales.</title>
        <authorList>
            <person name="Reysenbach A.L."/>
            <person name="Hamamura N."/>
            <person name="Podar M."/>
            <person name="Griffiths E."/>
            <person name="Ferreira S."/>
            <person name="Hochstein R."/>
            <person name="Heidelberg J."/>
            <person name="Johnson J."/>
            <person name="Mead D."/>
            <person name="Pohorille A."/>
            <person name="Sarmiento M."/>
            <person name="Schweighofer K."/>
            <person name="Seshadri R."/>
            <person name="Voytek M.A."/>
        </authorList>
    </citation>
    <scope>NUCLEOTIDE SEQUENCE [LARGE SCALE GENOMIC DNA]</scope>
    <source>
        <strain evidence="12">Az-Fu1 / DSM 15241 / OCM 825</strain>
    </source>
</reference>